<keyword evidence="3" id="KW-1185">Reference proteome</keyword>
<evidence type="ECO:0000313" key="3">
    <source>
        <dbReference type="Proteomes" id="UP000003100"/>
    </source>
</evidence>
<dbReference type="eggNOG" id="ENOG5033T3M">
    <property type="taxonomic scope" value="Bacteria"/>
</dbReference>
<dbReference type="PATRIC" id="fig|476272.21.peg.3921"/>
<sequence>MTNKLKRKKKSKSKSSSWGSAIKSFLKEFFLNDVNGCYMEYDENLTKEGKRKKTLIWAVIFITAGLYLISLPFGRRRLYAEYPFLTLIIEITAIAILILGILKLKHTSHHS</sequence>
<comment type="caution">
    <text evidence="2">The sequence shown here is derived from an EMBL/GenBank/DDBJ whole genome shotgun (WGS) entry which is preliminary data.</text>
</comment>
<dbReference type="RefSeq" id="WP_005946510.1">
    <property type="nucleotide sequence ID" value="NZ_CP136423.1"/>
</dbReference>
<keyword evidence="1" id="KW-0472">Membrane</keyword>
<evidence type="ECO:0000313" key="2">
    <source>
        <dbReference type="EMBL" id="EEG50164.1"/>
    </source>
</evidence>
<name>C0CJ94_BLAHS</name>
<reference evidence="2 3" key="2">
    <citation type="submission" date="2009-02" db="EMBL/GenBank/DDBJ databases">
        <title>Draft genome sequence of Blautia hydrogenotrophica DSM 10507 (Ruminococcus hydrogenotrophicus DSM 10507).</title>
        <authorList>
            <person name="Sudarsanam P."/>
            <person name="Ley R."/>
            <person name="Guruge J."/>
            <person name="Turnbaugh P.J."/>
            <person name="Mahowald M."/>
            <person name="Liep D."/>
            <person name="Gordon J."/>
        </authorList>
    </citation>
    <scope>NUCLEOTIDE SEQUENCE [LARGE SCALE GENOMIC DNA]</scope>
    <source>
        <strain evidence="3">DSM 10507 / JCM 14656 / S5a33</strain>
    </source>
</reference>
<feature type="transmembrane region" description="Helical" evidence="1">
    <location>
        <begin position="54"/>
        <end position="70"/>
    </location>
</feature>
<dbReference type="Proteomes" id="UP000003100">
    <property type="component" value="Unassembled WGS sequence"/>
</dbReference>
<dbReference type="GeneID" id="86821392"/>
<evidence type="ECO:0000256" key="1">
    <source>
        <dbReference type="SAM" id="Phobius"/>
    </source>
</evidence>
<organism evidence="2 3">
    <name type="scientific">Blautia hydrogenotrophica (strain DSM 10507 / JCM 14656 / S5a33)</name>
    <name type="common">Ruminococcus hydrogenotrophicus</name>
    <dbReference type="NCBI Taxonomy" id="476272"/>
    <lineage>
        <taxon>Bacteria</taxon>
        <taxon>Bacillati</taxon>
        <taxon>Bacillota</taxon>
        <taxon>Clostridia</taxon>
        <taxon>Lachnospirales</taxon>
        <taxon>Lachnospiraceae</taxon>
        <taxon>Blautia</taxon>
    </lineage>
</organism>
<reference evidence="2 3" key="1">
    <citation type="submission" date="2009-01" db="EMBL/GenBank/DDBJ databases">
        <authorList>
            <person name="Fulton L."/>
            <person name="Clifton S."/>
            <person name="Fulton B."/>
            <person name="Xu J."/>
            <person name="Minx P."/>
            <person name="Pepin K.H."/>
            <person name="Johnson M."/>
            <person name="Bhonagiri V."/>
            <person name="Nash W.E."/>
            <person name="Mardis E.R."/>
            <person name="Wilson R.K."/>
        </authorList>
    </citation>
    <scope>NUCLEOTIDE SEQUENCE [LARGE SCALE GENOMIC DNA]</scope>
    <source>
        <strain evidence="3">DSM 10507 / JCM 14656 / S5a33</strain>
    </source>
</reference>
<dbReference type="HOGENOM" id="CLU_2153430_0_0_9"/>
<keyword evidence="1" id="KW-0812">Transmembrane</keyword>
<gene>
    <name evidence="2" type="ORF">RUMHYD_00912</name>
</gene>
<feature type="transmembrane region" description="Helical" evidence="1">
    <location>
        <begin position="82"/>
        <end position="102"/>
    </location>
</feature>
<keyword evidence="1" id="KW-1133">Transmembrane helix</keyword>
<dbReference type="EMBL" id="ACBZ01000039">
    <property type="protein sequence ID" value="EEG50164.1"/>
    <property type="molecule type" value="Genomic_DNA"/>
</dbReference>
<proteinExistence type="predicted"/>
<dbReference type="AlphaFoldDB" id="C0CJ94"/>
<protein>
    <submittedName>
        <fullName evidence="2">Uncharacterized protein</fullName>
    </submittedName>
</protein>
<accession>C0CJ94</accession>